<gene>
    <name evidence="1" type="ORF">LCAKO_2p11</name>
</gene>
<proteinExistence type="predicted"/>
<protein>
    <submittedName>
        <fullName evidence="1">Uncharacterized protein</fullName>
    </submittedName>
</protein>
<geneLocation type="plasmid" evidence="2">
    <name>plcako.2</name>
</geneLocation>
<accession>A0AAP9HKE5</accession>
<dbReference type="AlphaFoldDB" id="A0AAP9HKE5"/>
<sequence length="50" mass="5716">MRIRKTVTLDTNLEGFANPEDVQKYMDQNDLKTLSAALLDCIIKVTTQKM</sequence>
<evidence type="ECO:0000313" key="1">
    <source>
        <dbReference type="EMBL" id="QGV19721.1"/>
    </source>
</evidence>
<organism evidence="1 2">
    <name type="scientific">Lacticaseibacillus paracasei subsp. paracasei</name>
    <dbReference type="NCBI Taxonomy" id="47714"/>
    <lineage>
        <taxon>Bacteria</taxon>
        <taxon>Bacillati</taxon>
        <taxon>Bacillota</taxon>
        <taxon>Bacilli</taxon>
        <taxon>Lactobacillales</taxon>
        <taxon>Lactobacillaceae</taxon>
        <taxon>Lacticaseibacillus</taxon>
    </lineage>
</organism>
<reference evidence="1 2" key="1">
    <citation type="submission" date="2017-08" db="EMBL/GenBank/DDBJ databases">
        <title>Genome sequence, comparative genomics and functional analysis of the highly adhesive Lactobacillus parcasei Kobulty strain.</title>
        <authorList>
            <person name="Koryszewska-Baginska A."/>
            <person name="Grynberg M."/>
            <person name="Aleksandrzak-Piekarczyk T."/>
        </authorList>
    </citation>
    <scope>NUCLEOTIDE SEQUENCE [LARGE SCALE GENOMIC DNA]</scope>
    <source>
        <strain evidence="1 2">IBB3423</strain>
        <plasmid evidence="2">plcako.2</plasmid>
    </source>
</reference>
<evidence type="ECO:0000313" key="2">
    <source>
        <dbReference type="Proteomes" id="UP000423274"/>
    </source>
</evidence>
<dbReference type="Proteomes" id="UP000423274">
    <property type="component" value="Plasmid pLCAKO.2"/>
</dbReference>
<keyword evidence="1" id="KW-0614">Plasmid</keyword>
<name>A0AAP9HKE5_LACPA</name>
<dbReference type="EMBL" id="CP022956">
    <property type="protein sequence ID" value="QGV19721.1"/>
    <property type="molecule type" value="Genomic_DNA"/>
</dbReference>